<dbReference type="SUPFAM" id="SSF53474">
    <property type="entry name" value="alpha/beta-Hydrolases"/>
    <property type="match status" value="1"/>
</dbReference>
<dbReference type="PANTHER" id="PTHR43798:SF33">
    <property type="entry name" value="HYDROLASE, PUTATIVE (AFU_ORTHOLOGUE AFUA_2G14860)-RELATED"/>
    <property type="match status" value="1"/>
</dbReference>
<gene>
    <name evidence="2" type="ORF">OCH7691_01557</name>
</gene>
<reference evidence="2 3" key="1">
    <citation type="submission" date="2017-03" db="EMBL/GenBank/DDBJ databases">
        <authorList>
            <person name="Afonso C.L."/>
            <person name="Miller P.J."/>
            <person name="Scott M.A."/>
            <person name="Spackman E."/>
            <person name="Goraichik I."/>
            <person name="Dimitrov K.M."/>
            <person name="Suarez D.L."/>
            <person name="Swayne D.E."/>
        </authorList>
    </citation>
    <scope>NUCLEOTIDE SEQUENCE [LARGE SCALE GENOMIC DNA]</scope>
    <source>
        <strain evidence="2 3">CECT 7691</strain>
    </source>
</reference>
<feature type="domain" description="AB hydrolase-1" evidence="1">
    <location>
        <begin position="22"/>
        <end position="243"/>
    </location>
</feature>
<evidence type="ECO:0000259" key="1">
    <source>
        <dbReference type="Pfam" id="PF12697"/>
    </source>
</evidence>
<dbReference type="OrthoDB" id="9779853at2"/>
<dbReference type="Proteomes" id="UP000193200">
    <property type="component" value="Unassembled WGS sequence"/>
</dbReference>
<dbReference type="EMBL" id="FWFR01000001">
    <property type="protein sequence ID" value="SLN37962.1"/>
    <property type="molecule type" value="Genomic_DNA"/>
</dbReference>
<keyword evidence="3" id="KW-1185">Reference proteome</keyword>
<name>A0A1Y5SD37_9PROT</name>
<organism evidence="2 3">
    <name type="scientific">Oceanibacterium hippocampi</name>
    <dbReference type="NCBI Taxonomy" id="745714"/>
    <lineage>
        <taxon>Bacteria</taxon>
        <taxon>Pseudomonadati</taxon>
        <taxon>Pseudomonadota</taxon>
        <taxon>Alphaproteobacteria</taxon>
        <taxon>Sneathiellales</taxon>
        <taxon>Sneathiellaceae</taxon>
        <taxon>Oceanibacterium</taxon>
    </lineage>
</organism>
<dbReference type="InterPro" id="IPR050266">
    <property type="entry name" value="AB_hydrolase_sf"/>
</dbReference>
<sequence>MLSGGAVETRWIGPPPDRASTLVFLHEGLGAIGMWRDFPDRLAARTGMGALVYSRFGYGGSDACALPRPLGYMHDEAAGPLPELLDAFAVERAVLFGHSDGGSIALIHAGDRPHPSLRALALEAAHVFVEDVSVASIAAAKEAYESADLRARLARHHGDNVDCAFRGWNDAWLDPAFRAWNLEAFLPAIRVPALVIQGRDDEYGTARQVDAIAAGMGGRAETLMLDACGHSPHRDQPDRVIAAVAGFLERHAIGG</sequence>
<evidence type="ECO:0000313" key="3">
    <source>
        <dbReference type="Proteomes" id="UP000193200"/>
    </source>
</evidence>
<dbReference type="Gene3D" id="3.40.50.1820">
    <property type="entry name" value="alpha/beta hydrolase"/>
    <property type="match status" value="1"/>
</dbReference>
<dbReference type="PANTHER" id="PTHR43798">
    <property type="entry name" value="MONOACYLGLYCEROL LIPASE"/>
    <property type="match status" value="1"/>
</dbReference>
<dbReference type="InterPro" id="IPR000073">
    <property type="entry name" value="AB_hydrolase_1"/>
</dbReference>
<protein>
    <submittedName>
        <fullName evidence="2">Acyl-CoA esterase</fullName>
    </submittedName>
</protein>
<dbReference type="Pfam" id="PF12697">
    <property type="entry name" value="Abhydrolase_6"/>
    <property type="match status" value="1"/>
</dbReference>
<dbReference type="InParanoid" id="A0A1Y5SD37"/>
<dbReference type="AlphaFoldDB" id="A0A1Y5SD37"/>
<accession>A0A1Y5SD37</accession>
<dbReference type="InterPro" id="IPR029058">
    <property type="entry name" value="AB_hydrolase_fold"/>
</dbReference>
<proteinExistence type="predicted"/>
<evidence type="ECO:0000313" key="2">
    <source>
        <dbReference type="EMBL" id="SLN37962.1"/>
    </source>
</evidence>
<dbReference type="GO" id="GO:0016020">
    <property type="term" value="C:membrane"/>
    <property type="evidence" value="ECO:0007669"/>
    <property type="project" value="TreeGrafter"/>
</dbReference>